<evidence type="ECO:0000313" key="4">
    <source>
        <dbReference type="Proteomes" id="UP000800093"/>
    </source>
</evidence>
<proteinExistence type="predicted"/>
<evidence type="ECO:0000256" key="1">
    <source>
        <dbReference type="SAM" id="MobiDB-lite"/>
    </source>
</evidence>
<sequence>MQLTKLASVVALAASASAYKCKPDQVNCDGSEPAAPGLGTARVFNRCPYTVYMWSIVTALGCSPDEAIVLKPGESYSEGFRLPEGDIGVSIKISKTKQCKGVDINQLEYFINNKSEAYSSNYLDVSYVDCQGMDCPASNDGFYLKSGNAGGMYAANDVNEICPILSCSSAAECSTMAYVLPDDRQTKSCNIAADLDFYMCGSEAPGAEEPEPASSSQQVESSTPEPTSTVASSSEIKVVQEAAITPAAEEKPKVYNVKTEVVYVTEVAYVNAKRHAHGHVHKRFHA</sequence>
<dbReference type="PANTHER" id="PTHR36195">
    <property type="entry name" value="DOMAIN PROTEIN, PUTATIVE (AFU_ORTHOLOGUE AFUA_5G01990)-RELATED-RELATED"/>
    <property type="match status" value="1"/>
</dbReference>
<protein>
    <submittedName>
        <fullName evidence="3">Uncharacterized protein</fullName>
    </submittedName>
</protein>
<accession>A0A9P4K8Q4</accession>
<reference evidence="4" key="1">
    <citation type="journal article" date="2020" name="Stud. Mycol.">
        <title>101 Dothideomycetes genomes: A test case for predicting lifestyles and emergence of pathogens.</title>
        <authorList>
            <person name="Haridas S."/>
            <person name="Albert R."/>
            <person name="Binder M."/>
            <person name="Bloem J."/>
            <person name="LaButti K."/>
            <person name="Salamov A."/>
            <person name="Andreopoulos B."/>
            <person name="Baker S."/>
            <person name="Barry K."/>
            <person name="Bills G."/>
            <person name="Bluhm B."/>
            <person name="Cannon C."/>
            <person name="Castanera R."/>
            <person name="Culley D."/>
            <person name="Daum C."/>
            <person name="Ezra D."/>
            <person name="Gonzalez J."/>
            <person name="Henrissat B."/>
            <person name="Kuo A."/>
            <person name="Liang C."/>
            <person name="Lipzen A."/>
            <person name="Lutzoni F."/>
            <person name="Magnuson J."/>
            <person name="Mondo S."/>
            <person name="Nolan M."/>
            <person name="Ohm R."/>
            <person name="Pangilinan J."/>
            <person name="Park H.-J."/>
            <person name="Ramirez L."/>
            <person name="Alfaro M."/>
            <person name="Sun H."/>
            <person name="Tritt A."/>
            <person name="Yoshinaga Y."/>
            <person name="Zwiers L.-H."/>
            <person name="Turgeon B."/>
            <person name="Goodwin S."/>
            <person name="Spatafora J."/>
            <person name="Crous P."/>
            <person name="Grigoriev I."/>
        </authorList>
    </citation>
    <scope>NUCLEOTIDE SEQUENCE [LARGE SCALE GENOMIC DNA]</scope>
    <source>
        <strain evidence="4">CBS 304.66</strain>
    </source>
</reference>
<evidence type="ECO:0000256" key="2">
    <source>
        <dbReference type="SAM" id="SignalP"/>
    </source>
</evidence>
<name>A0A9P4K8Q4_9PLEO</name>
<gene>
    <name evidence="3" type="ORF">CC78DRAFT_349935</name>
</gene>
<feature type="signal peptide" evidence="2">
    <location>
        <begin position="1"/>
        <end position="18"/>
    </location>
</feature>
<dbReference type="InterPro" id="IPR037176">
    <property type="entry name" value="Osmotin/thaumatin-like_sf"/>
</dbReference>
<feature type="region of interest" description="Disordered" evidence="1">
    <location>
        <begin position="205"/>
        <end position="234"/>
    </location>
</feature>
<feature type="chain" id="PRO_5040446336" evidence="2">
    <location>
        <begin position="19"/>
        <end position="286"/>
    </location>
</feature>
<comment type="caution">
    <text evidence="3">The sequence shown here is derived from an EMBL/GenBank/DDBJ whole genome shotgun (WGS) entry which is preliminary data.</text>
</comment>
<dbReference type="EMBL" id="ML986656">
    <property type="protein sequence ID" value="KAF2261544.1"/>
    <property type="molecule type" value="Genomic_DNA"/>
</dbReference>
<dbReference type="InterPro" id="IPR006771">
    <property type="entry name" value="CetA-like"/>
</dbReference>
<dbReference type="SUPFAM" id="SSF49870">
    <property type="entry name" value="Osmotin, thaumatin-like protein"/>
    <property type="match status" value="1"/>
</dbReference>
<evidence type="ECO:0000313" key="3">
    <source>
        <dbReference type="EMBL" id="KAF2261544.1"/>
    </source>
</evidence>
<feature type="compositionally biased region" description="Low complexity" evidence="1">
    <location>
        <begin position="212"/>
        <end position="226"/>
    </location>
</feature>
<dbReference type="Proteomes" id="UP000800093">
    <property type="component" value="Unassembled WGS sequence"/>
</dbReference>
<organism evidence="3 4">
    <name type="scientific">Lojkania enalia</name>
    <dbReference type="NCBI Taxonomy" id="147567"/>
    <lineage>
        <taxon>Eukaryota</taxon>
        <taxon>Fungi</taxon>
        <taxon>Dikarya</taxon>
        <taxon>Ascomycota</taxon>
        <taxon>Pezizomycotina</taxon>
        <taxon>Dothideomycetes</taxon>
        <taxon>Pleosporomycetidae</taxon>
        <taxon>Pleosporales</taxon>
        <taxon>Pleosporales incertae sedis</taxon>
        <taxon>Lojkania</taxon>
    </lineage>
</organism>
<dbReference type="AlphaFoldDB" id="A0A9P4K8Q4"/>
<dbReference type="OrthoDB" id="5144514at2759"/>
<dbReference type="Pfam" id="PF04681">
    <property type="entry name" value="Bys1"/>
    <property type="match status" value="1"/>
</dbReference>
<keyword evidence="4" id="KW-1185">Reference proteome</keyword>
<keyword evidence="2" id="KW-0732">Signal</keyword>